<dbReference type="AlphaFoldDB" id="A0A4V2GJ67"/>
<dbReference type="RefSeq" id="WP_165385746.1">
    <property type="nucleotide sequence ID" value="NZ_SHLI01000001.1"/>
</dbReference>
<dbReference type="Proteomes" id="UP000292298">
    <property type="component" value="Unassembled WGS sequence"/>
</dbReference>
<comment type="caution">
    <text evidence="1">The sequence shown here is derived from an EMBL/GenBank/DDBJ whole genome shotgun (WGS) entry which is preliminary data.</text>
</comment>
<proteinExistence type="predicted"/>
<reference evidence="1 2" key="1">
    <citation type="submission" date="2019-02" db="EMBL/GenBank/DDBJ databases">
        <title>Genomic Encyclopedia of Type Strains, Phase IV (KMG-IV): sequencing the most valuable type-strain genomes for metagenomic binning, comparative biology and taxonomic classification.</title>
        <authorList>
            <person name="Goeker M."/>
        </authorList>
    </citation>
    <scope>NUCLEOTIDE SEQUENCE [LARGE SCALE GENOMIC DNA]</scope>
    <source>
        <strain evidence="1 2">DSM 21056</strain>
    </source>
</reference>
<protein>
    <submittedName>
        <fullName evidence="1">Uncharacterized protein</fullName>
    </submittedName>
</protein>
<name>A0A4V2GJ67_9GAMM</name>
<keyword evidence="2" id="KW-1185">Reference proteome</keyword>
<organism evidence="1 2">
    <name type="scientific">Spiribacter vilamensis</name>
    <dbReference type="NCBI Taxonomy" id="531306"/>
    <lineage>
        <taxon>Bacteria</taxon>
        <taxon>Pseudomonadati</taxon>
        <taxon>Pseudomonadota</taxon>
        <taxon>Gammaproteobacteria</taxon>
        <taxon>Chromatiales</taxon>
        <taxon>Ectothiorhodospiraceae</taxon>
        <taxon>Spiribacter</taxon>
    </lineage>
</organism>
<sequence length="45" mass="5063">MTQPAIPFINLPAERREAVDAMRALSLIKGVPDAEVDDWINEGRR</sequence>
<dbReference type="EMBL" id="SHLI01000001">
    <property type="protein sequence ID" value="RZU99115.1"/>
    <property type="molecule type" value="Genomic_DNA"/>
</dbReference>
<accession>A0A4V2GJ67</accession>
<evidence type="ECO:0000313" key="1">
    <source>
        <dbReference type="EMBL" id="RZU99115.1"/>
    </source>
</evidence>
<evidence type="ECO:0000313" key="2">
    <source>
        <dbReference type="Proteomes" id="UP000292298"/>
    </source>
</evidence>
<gene>
    <name evidence="1" type="ORF">EV698_1395</name>
</gene>